<keyword evidence="2" id="KW-1185">Reference proteome</keyword>
<dbReference type="RefSeq" id="WP_072820730.1">
    <property type="nucleotide sequence ID" value="NZ_LT670849.1"/>
</dbReference>
<evidence type="ECO:0000313" key="1">
    <source>
        <dbReference type="EMBL" id="SHN80153.1"/>
    </source>
</evidence>
<evidence type="ECO:0000313" key="2">
    <source>
        <dbReference type="Proteomes" id="UP000184096"/>
    </source>
</evidence>
<dbReference type="AlphaFoldDB" id="A0A1M7UAY4"/>
<organism evidence="1 2">
    <name type="scientific">Bradyrhizobium erythrophlei</name>
    <dbReference type="NCBI Taxonomy" id="1437360"/>
    <lineage>
        <taxon>Bacteria</taxon>
        <taxon>Pseudomonadati</taxon>
        <taxon>Pseudomonadota</taxon>
        <taxon>Alphaproteobacteria</taxon>
        <taxon>Hyphomicrobiales</taxon>
        <taxon>Nitrobacteraceae</taxon>
        <taxon>Bradyrhizobium</taxon>
    </lineage>
</organism>
<dbReference type="InterPro" id="IPR019285">
    <property type="entry name" value="DUF2336"/>
</dbReference>
<dbReference type="Proteomes" id="UP000184096">
    <property type="component" value="Chromosome I"/>
</dbReference>
<gene>
    <name evidence="1" type="ORF">SAMN05444170_4223</name>
</gene>
<reference evidence="2" key="1">
    <citation type="submission" date="2016-11" db="EMBL/GenBank/DDBJ databases">
        <authorList>
            <person name="Varghese N."/>
            <person name="Submissions S."/>
        </authorList>
    </citation>
    <scope>NUCLEOTIDE SEQUENCE [LARGE SCALE GENOMIC DNA]</scope>
    <source>
        <strain evidence="2">GAS401</strain>
    </source>
</reference>
<accession>A0A1M7UAY4</accession>
<dbReference type="EMBL" id="LT670849">
    <property type="protein sequence ID" value="SHN80153.1"/>
    <property type="molecule type" value="Genomic_DNA"/>
</dbReference>
<proteinExistence type="predicted"/>
<dbReference type="Pfam" id="PF10098">
    <property type="entry name" value="DUF2336"/>
    <property type="match status" value="1"/>
</dbReference>
<name>A0A1M7UAY4_9BRAD</name>
<sequence length="381" mass="42402">MSLQFKTARKTESKSFLDDLEEAVARGTPESRARALWHTTDLMIAGDFSDDEIWTFGEVVTRLADEIEVAARAQLSERLAHFDQAPVNIIHKLAFDDVIEVAGPVLRDSKQLETYALVANACTKSQAHLLSISKRETLEERVTDELVKRGDQDVVNSVASNTGAKFSDFGFLNMVQRAEGDSILAEQLGLRKDIPRHVFQQLIAKATADVRKRLESERPDMARQIQSSVTDLGGELQSKFGPVSRTHFVAKRVVTTQHKSGNLNEASISTYARSHRLEEVTIGLSLLCALPNDVIERALFDKNRETLLILAKALNFSWATMMALLFLGAKDHRITASDLKRLETDYENLNIETSRSVLAFYQSRKNGTAPLDPSLAAALYA</sequence>
<dbReference type="OrthoDB" id="8433768at2"/>
<protein>
    <submittedName>
        <fullName evidence="1">Uncharacterized conserved protein, DUF2336 family</fullName>
    </submittedName>
</protein>